<dbReference type="Proteomes" id="UP000593765">
    <property type="component" value="Chromosome"/>
</dbReference>
<proteinExistence type="predicted"/>
<keyword evidence="2" id="KW-1185">Reference proteome</keyword>
<gene>
    <name evidence="1" type="ORF">IPV69_18600</name>
</gene>
<sequence length="279" mass="30811">MDFSGAKLAGRNIWLAVAEPLIGLDVAPGVPKLRLKSLDRLEDLCGTAERAPALAYLVERVRSADSMLTAADFPFGLPIEVVPDCVDWPGQLADLGAWPGDANALGTECVRRARRLGDKMHIRRTTDTDSKTPFDCYHYRIIYQTFHGMRDVLLPLSAEERVAILPFQYSRLKRAANVVVEACPSSTLKRLGLPHQNYKQPTGGPLTAKRRRTRLAILAGLRTLIEMGDRQVRSTMRNPGADALDAVIAAVGGWFGWRTADHKAIAAHARYGLEGYVYF</sequence>
<dbReference type="InterPro" id="IPR007362">
    <property type="entry name" value="DUF429"/>
</dbReference>
<dbReference type="RefSeq" id="WP_206291224.1">
    <property type="nucleotide sequence ID" value="NZ_CP063458.1"/>
</dbReference>
<dbReference type="KEGG" id="hbs:IPV69_18600"/>
<organism evidence="1 2">
    <name type="scientific">Humisphaera borealis</name>
    <dbReference type="NCBI Taxonomy" id="2807512"/>
    <lineage>
        <taxon>Bacteria</taxon>
        <taxon>Pseudomonadati</taxon>
        <taxon>Planctomycetota</taxon>
        <taxon>Phycisphaerae</taxon>
        <taxon>Tepidisphaerales</taxon>
        <taxon>Tepidisphaeraceae</taxon>
        <taxon>Humisphaera</taxon>
    </lineage>
</organism>
<reference evidence="1 2" key="1">
    <citation type="submission" date="2020-10" db="EMBL/GenBank/DDBJ databases">
        <title>Wide distribution of Phycisphaera-like planctomycetes from WD2101 soil group in peatlands and genome analysis of the first cultivated representative.</title>
        <authorList>
            <person name="Dedysh S.N."/>
            <person name="Beletsky A.V."/>
            <person name="Ivanova A."/>
            <person name="Kulichevskaya I.S."/>
            <person name="Suzina N.E."/>
            <person name="Philippov D.A."/>
            <person name="Rakitin A.L."/>
            <person name="Mardanov A.V."/>
            <person name="Ravin N.V."/>
        </authorList>
    </citation>
    <scope>NUCLEOTIDE SEQUENCE [LARGE SCALE GENOMIC DNA]</scope>
    <source>
        <strain evidence="1 2">M1803</strain>
    </source>
</reference>
<dbReference type="Pfam" id="PF04250">
    <property type="entry name" value="DUF429"/>
    <property type="match status" value="1"/>
</dbReference>
<name>A0A7M2WS65_9BACT</name>
<evidence type="ECO:0000313" key="2">
    <source>
        <dbReference type="Proteomes" id="UP000593765"/>
    </source>
</evidence>
<accession>A0A7M2WS65</accession>
<evidence type="ECO:0000313" key="1">
    <source>
        <dbReference type="EMBL" id="QOV88249.1"/>
    </source>
</evidence>
<dbReference type="EMBL" id="CP063458">
    <property type="protein sequence ID" value="QOV88249.1"/>
    <property type="molecule type" value="Genomic_DNA"/>
</dbReference>
<dbReference type="AlphaFoldDB" id="A0A7M2WS65"/>
<protein>
    <submittedName>
        <fullName evidence="1">DUF429 domain-containing protein</fullName>
    </submittedName>
</protein>